<dbReference type="AlphaFoldDB" id="T2IJG4"/>
<comment type="caution">
    <text evidence="2">The sequence shown here is derived from an EMBL/GenBank/DDBJ whole genome shotgun (WGS) entry which is preliminary data.</text>
</comment>
<gene>
    <name evidence="2" type="ORF">CWATWH8502_4076</name>
</gene>
<accession>T2IJG4</accession>
<dbReference type="Proteomes" id="UP000018348">
    <property type="component" value="Unassembled WGS sequence"/>
</dbReference>
<evidence type="ECO:0000256" key="1">
    <source>
        <dbReference type="SAM" id="Phobius"/>
    </source>
</evidence>
<evidence type="ECO:0000313" key="3">
    <source>
        <dbReference type="Proteomes" id="UP000018348"/>
    </source>
</evidence>
<keyword evidence="1" id="KW-0812">Transmembrane</keyword>
<dbReference type="RefSeq" id="WP_021831758.1">
    <property type="nucleotide sequence ID" value="NZ_CAQK01000766.1"/>
</dbReference>
<evidence type="ECO:0000313" key="2">
    <source>
        <dbReference type="EMBL" id="CCQ53044.1"/>
    </source>
</evidence>
<organism evidence="2 3">
    <name type="scientific">Crocosphaera watsonii WH 8502</name>
    <dbReference type="NCBI Taxonomy" id="423474"/>
    <lineage>
        <taxon>Bacteria</taxon>
        <taxon>Bacillati</taxon>
        <taxon>Cyanobacteriota</taxon>
        <taxon>Cyanophyceae</taxon>
        <taxon>Oscillatoriophycideae</taxon>
        <taxon>Chroococcales</taxon>
        <taxon>Aphanothecaceae</taxon>
        <taxon>Crocosphaera</taxon>
    </lineage>
</organism>
<reference evidence="2 3" key="1">
    <citation type="submission" date="2013-01" db="EMBL/GenBank/DDBJ databases">
        <authorList>
            <person name="Bench S."/>
        </authorList>
    </citation>
    <scope>NUCLEOTIDE SEQUENCE [LARGE SCALE GENOMIC DNA]</scope>
    <source>
        <strain evidence="2 3">WH 8502</strain>
    </source>
</reference>
<dbReference type="EMBL" id="CAQK01000766">
    <property type="protein sequence ID" value="CCQ53044.1"/>
    <property type="molecule type" value="Genomic_DNA"/>
</dbReference>
<protein>
    <submittedName>
        <fullName evidence="2">Uncharacterized protein</fullName>
    </submittedName>
</protein>
<feature type="transmembrane region" description="Helical" evidence="1">
    <location>
        <begin position="39"/>
        <end position="65"/>
    </location>
</feature>
<sequence>MILTQLVETANKQLDELVKSQNGTASLGQLWKIWSDNQIATVMVSTLVGLVVIPVGLVVACSGLYRMRTPDDVRKYMINLGSAGQVCHAETGNVYLRGNNRKPNANRTLRNGTDIEFIGYDSDYAHVRVSSTGQRGYITLRYTCGFDVP</sequence>
<keyword evidence="1" id="KW-0472">Membrane</keyword>
<keyword evidence="1" id="KW-1133">Transmembrane helix</keyword>
<reference evidence="2 3" key="2">
    <citation type="submission" date="2013-09" db="EMBL/GenBank/DDBJ databases">
        <title>Whole genome comparison of six Crocosphaera watsonii strains with differing phenotypes.</title>
        <authorList>
            <person name="Bench S.R."/>
            <person name="Heller P."/>
            <person name="Frank I."/>
            <person name="Arciniega M."/>
            <person name="Shilova I.N."/>
            <person name="Zehr J.P."/>
        </authorList>
    </citation>
    <scope>NUCLEOTIDE SEQUENCE [LARGE SCALE GENOMIC DNA]</scope>
    <source>
        <strain evidence="2 3">WH 8502</strain>
    </source>
</reference>
<name>T2IJG4_CROWT</name>
<proteinExistence type="predicted"/>